<gene>
    <name evidence="1" type="ORF">P4S50_09725</name>
</gene>
<evidence type="ECO:0000313" key="1">
    <source>
        <dbReference type="EMBL" id="WFD08680.1"/>
    </source>
</evidence>
<evidence type="ECO:0000313" key="2">
    <source>
        <dbReference type="Proteomes" id="UP001222800"/>
    </source>
</evidence>
<reference evidence="1 2" key="1">
    <citation type="submission" date="2023-03" db="EMBL/GenBank/DDBJ databases">
        <title>Complete genome sequence of Tepidibacter sp. SWIR-1, isolated from a deep-sea hydrothermal vent.</title>
        <authorList>
            <person name="Li X."/>
        </authorList>
    </citation>
    <scope>NUCLEOTIDE SEQUENCE [LARGE SCALE GENOMIC DNA]</scope>
    <source>
        <strain evidence="1 2">SWIR-1</strain>
    </source>
</reference>
<sequence length="102" mass="12122">MEIHNHNLNIHYSLPDEIWNEISNLYSQMPGWINYIDGIPYWFGTEETEKFICASVEPSGLQFYAKMLNEEWESWFNLFKEKATDLLGFEVGEPEDGFKFIF</sequence>
<protein>
    <recommendedName>
        <fullName evidence="3">SRPBCC domain-containing protein</fullName>
    </recommendedName>
</protein>
<evidence type="ECO:0008006" key="3">
    <source>
        <dbReference type="Google" id="ProtNLM"/>
    </source>
</evidence>
<dbReference type="EMBL" id="CP120733">
    <property type="protein sequence ID" value="WFD08680.1"/>
    <property type="molecule type" value="Genomic_DNA"/>
</dbReference>
<name>A0ABY8E9R9_9FIRM</name>
<proteinExistence type="predicted"/>
<keyword evidence="2" id="KW-1185">Reference proteome</keyword>
<dbReference type="RefSeq" id="WP_277730588.1">
    <property type="nucleotide sequence ID" value="NZ_CP120733.1"/>
</dbReference>
<dbReference type="Proteomes" id="UP001222800">
    <property type="component" value="Chromosome"/>
</dbReference>
<accession>A0ABY8E9R9</accession>
<organism evidence="1 2">
    <name type="scientific">Tepidibacter hydrothermalis</name>
    <dbReference type="NCBI Taxonomy" id="3036126"/>
    <lineage>
        <taxon>Bacteria</taxon>
        <taxon>Bacillati</taxon>
        <taxon>Bacillota</taxon>
        <taxon>Clostridia</taxon>
        <taxon>Peptostreptococcales</taxon>
        <taxon>Peptostreptococcaceae</taxon>
        <taxon>Tepidibacter</taxon>
    </lineage>
</organism>